<keyword evidence="8" id="KW-1185">Reference proteome</keyword>
<name>E3BJH7_9VIBR</name>
<dbReference type="OrthoDB" id="7186565at2"/>
<organism evidence="7 8">
    <name type="scientific">Vibrio caribbeanicus ATCC BAA-2122</name>
    <dbReference type="NCBI Taxonomy" id="796620"/>
    <lineage>
        <taxon>Bacteria</taxon>
        <taxon>Pseudomonadati</taxon>
        <taxon>Pseudomonadota</taxon>
        <taxon>Gammaproteobacteria</taxon>
        <taxon>Vibrionales</taxon>
        <taxon>Vibrionaceae</taxon>
        <taxon>Vibrio</taxon>
    </lineage>
</organism>
<dbReference type="EMBL" id="AEIU01000069">
    <property type="protein sequence ID" value="EFP96746.1"/>
    <property type="molecule type" value="Genomic_DNA"/>
</dbReference>
<dbReference type="Gene3D" id="3.40.50.2000">
    <property type="entry name" value="Glycogen Phosphorylase B"/>
    <property type="match status" value="1"/>
</dbReference>
<evidence type="ECO:0000313" key="8">
    <source>
        <dbReference type="Proteomes" id="UP000002943"/>
    </source>
</evidence>
<dbReference type="GO" id="GO:0016758">
    <property type="term" value="F:hexosyltransferase activity"/>
    <property type="evidence" value="ECO:0007669"/>
    <property type="project" value="InterPro"/>
</dbReference>
<dbReference type="GO" id="GO:0006488">
    <property type="term" value="P:dolichol-linked oligosaccharide biosynthetic process"/>
    <property type="evidence" value="ECO:0007669"/>
    <property type="project" value="InterPro"/>
</dbReference>
<dbReference type="PANTHER" id="PTHR12867:SF6">
    <property type="entry name" value="N-ACETYLGLUCOSAMINYLDIPHOSPHODOLICHOL N-ACETYLGLUCOSAMINYLTRANSFERASE"/>
    <property type="match status" value="1"/>
</dbReference>
<keyword evidence="3" id="KW-0328">Glycosyltransferase</keyword>
<comment type="caution">
    <text evidence="7">The sequence shown here is derived from an EMBL/GenBank/DDBJ whole genome shotgun (WGS) entry which is preliminary data.</text>
</comment>
<dbReference type="RefSeq" id="WP_009601178.1">
    <property type="nucleotide sequence ID" value="NZ_AEIU01000069.1"/>
</dbReference>
<reference evidence="7 8" key="1">
    <citation type="journal article" date="2012" name="Int. J. Syst. Evol. Microbiol.">
        <title>Vibrio caribbeanicus sp. nov., isolated from the marine sponge Scleritoderma cyanea.</title>
        <authorList>
            <person name="Hoffmann M."/>
            <person name="Monday S.R."/>
            <person name="Allard M.W."/>
            <person name="Strain E.A."/>
            <person name="Whittaker P."/>
            <person name="Naum M."/>
            <person name="McCarthy P.J."/>
            <person name="Lopez J.V."/>
            <person name="Fischer M."/>
            <person name="Brown E.W."/>
        </authorList>
    </citation>
    <scope>NUCLEOTIDE SEQUENCE [LARGE SCALE GENOMIC DNA]</scope>
    <source>
        <strain evidence="7 8">ATCC BAA-2122</strain>
    </source>
</reference>
<comment type="similarity">
    <text evidence="2">Belongs to the glycosyltransferase 28 family.</text>
</comment>
<dbReference type="PANTHER" id="PTHR12867">
    <property type="entry name" value="GLYCOSYL TRANSFERASE-RELATED"/>
    <property type="match status" value="1"/>
</dbReference>
<dbReference type="InterPro" id="IPR007235">
    <property type="entry name" value="Glyco_trans_28_C"/>
</dbReference>
<keyword evidence="4 7" id="KW-0808">Transferase</keyword>
<dbReference type="InterPro" id="IPR039042">
    <property type="entry name" value="Alg13-like"/>
</dbReference>
<evidence type="ECO:0000313" key="7">
    <source>
        <dbReference type="EMBL" id="EFP96746.1"/>
    </source>
</evidence>
<comment type="subcellular location">
    <subcellularLocation>
        <location evidence="1">Endoplasmic reticulum</location>
    </subcellularLocation>
</comment>
<proteinExistence type="inferred from homology"/>
<evidence type="ECO:0000256" key="1">
    <source>
        <dbReference type="ARBA" id="ARBA00004240"/>
    </source>
</evidence>
<dbReference type="SUPFAM" id="SSF53756">
    <property type="entry name" value="UDP-Glycosyltransferase/glycogen phosphorylase"/>
    <property type="match status" value="1"/>
</dbReference>
<accession>E3BJH7</accession>
<dbReference type="Pfam" id="PF04101">
    <property type="entry name" value="Glyco_tran_28_C"/>
    <property type="match status" value="1"/>
</dbReference>
<evidence type="ECO:0000256" key="3">
    <source>
        <dbReference type="ARBA" id="ARBA00022676"/>
    </source>
</evidence>
<gene>
    <name evidence="7" type="ORF">VIBC2010_07249</name>
</gene>
<sequence length="156" mass="18005">MILLTVGTQLPFDRLVESIDRLALKYQIEVKAQIGKSDYQSQQIESQKFFTPDEIEQAFKEASIVISHAGMGSIINCLRYKKPVIIFPRLSKYGEHRNDHQLDTLESFSNIQGIYPAKNEDELEKLISNIDKLKSPLGLYTPERDLLISYIREKMQ</sequence>
<dbReference type="eggNOG" id="COG5017">
    <property type="taxonomic scope" value="Bacteria"/>
</dbReference>
<dbReference type="Proteomes" id="UP000002943">
    <property type="component" value="Unassembled WGS sequence"/>
</dbReference>
<keyword evidence="5" id="KW-0256">Endoplasmic reticulum</keyword>
<feature type="domain" description="Glycosyl transferase family 28 C-terminal" evidence="6">
    <location>
        <begin position="1"/>
        <end position="135"/>
    </location>
</feature>
<evidence type="ECO:0000259" key="6">
    <source>
        <dbReference type="Pfam" id="PF04101"/>
    </source>
</evidence>
<dbReference type="AlphaFoldDB" id="E3BJH7"/>
<dbReference type="STRING" id="796620.VIBC2010_07249"/>
<evidence type="ECO:0000256" key="4">
    <source>
        <dbReference type="ARBA" id="ARBA00022679"/>
    </source>
</evidence>
<protein>
    <submittedName>
        <fullName evidence="7">Glycosyltransferase family 28 protein</fullName>
    </submittedName>
</protein>
<evidence type="ECO:0000256" key="5">
    <source>
        <dbReference type="ARBA" id="ARBA00022824"/>
    </source>
</evidence>
<evidence type="ECO:0000256" key="2">
    <source>
        <dbReference type="ARBA" id="ARBA00006962"/>
    </source>
</evidence>